<protein>
    <submittedName>
        <fullName evidence="1">Uncharacterized protein</fullName>
    </submittedName>
</protein>
<accession>A0ABV5VNE0</accession>
<dbReference type="SUPFAM" id="SSF116734">
    <property type="entry name" value="DNA methylase specificity domain"/>
    <property type="match status" value="1"/>
</dbReference>
<dbReference type="RefSeq" id="WP_385860380.1">
    <property type="nucleotide sequence ID" value="NZ_JBHMAR010000090.1"/>
</dbReference>
<dbReference type="Proteomes" id="UP001589703">
    <property type="component" value="Unassembled WGS sequence"/>
</dbReference>
<dbReference type="EMBL" id="JBHMAR010000090">
    <property type="protein sequence ID" value="MFB9739345.1"/>
    <property type="molecule type" value="Genomic_DNA"/>
</dbReference>
<comment type="caution">
    <text evidence="1">The sequence shown here is derived from an EMBL/GenBank/DDBJ whole genome shotgun (WGS) entry which is preliminary data.</text>
</comment>
<reference evidence="1 2" key="1">
    <citation type="submission" date="2024-09" db="EMBL/GenBank/DDBJ databases">
        <authorList>
            <person name="Sun Q."/>
            <person name="Mori K."/>
        </authorList>
    </citation>
    <scope>NUCLEOTIDE SEQUENCE [LARGE SCALE GENOMIC DNA]</scope>
    <source>
        <strain evidence="1 2">JCM 10918</strain>
    </source>
</reference>
<sequence>MTLGELSRIGTRTLHRHTTRVLHHDAPGPDRGEPALTSQDVIAGRPAGGSVLVSPDDDPEARVQAQDILVPAIARTLVARIATVEQVGARLGPGVHAVRVNPALLDPWFAVGALTRAENATRAARTSVGTSGALRIDVERLHLPVLPIGEQHRRSETLRRLTEWDIELLRPAETGHEVVQALTSALVDGRLDLSDV</sequence>
<keyword evidence="2" id="KW-1185">Reference proteome</keyword>
<proteinExistence type="predicted"/>
<evidence type="ECO:0000313" key="1">
    <source>
        <dbReference type="EMBL" id="MFB9739345.1"/>
    </source>
</evidence>
<evidence type="ECO:0000313" key="2">
    <source>
        <dbReference type="Proteomes" id="UP001589703"/>
    </source>
</evidence>
<organism evidence="1 2">
    <name type="scientific">Streptomyces thermocoprophilus</name>
    <dbReference type="NCBI Taxonomy" id="78356"/>
    <lineage>
        <taxon>Bacteria</taxon>
        <taxon>Bacillati</taxon>
        <taxon>Actinomycetota</taxon>
        <taxon>Actinomycetes</taxon>
        <taxon>Kitasatosporales</taxon>
        <taxon>Streptomycetaceae</taxon>
        <taxon>Streptomyces</taxon>
    </lineage>
</organism>
<gene>
    <name evidence="1" type="ORF">ACFFRO_30240</name>
</gene>
<name>A0ABV5VNE0_9ACTN</name>